<dbReference type="Proteomes" id="UP000476176">
    <property type="component" value="Unassembled WGS sequence"/>
</dbReference>
<gene>
    <name evidence="2" type="ORF">PF004_g32529</name>
    <name evidence="1" type="ORF">PF005_g33162</name>
    <name evidence="3" type="ORF">PF008_g33015</name>
</gene>
<name>A0A6A3UY88_9STRA</name>
<sequence>MDGAAANGHFAVLLFLHFARREGCSHATAVAASQGEHLDSRLEILQFAKRNKRLTDWTVCDFNVLITAENRLAPVASSCGTHAIPTTPCEMPEPHSKALIR</sequence>
<evidence type="ECO:0000313" key="5">
    <source>
        <dbReference type="Proteomes" id="UP000476176"/>
    </source>
</evidence>
<proteinExistence type="predicted"/>
<comment type="caution">
    <text evidence="1">The sequence shown here is derived from an EMBL/GenBank/DDBJ whole genome shotgun (WGS) entry which is preliminary data.</text>
</comment>
<dbReference type="Proteomes" id="UP000433483">
    <property type="component" value="Unassembled WGS sequence"/>
</dbReference>
<dbReference type="EMBL" id="QXFY01010806">
    <property type="protein sequence ID" value="KAE9260796.1"/>
    <property type="molecule type" value="Genomic_DNA"/>
</dbReference>
<dbReference type="OrthoDB" id="10271107at2759"/>
<dbReference type="EMBL" id="QXGB01009892">
    <property type="protein sequence ID" value="KAE9156564.1"/>
    <property type="molecule type" value="Genomic_DNA"/>
</dbReference>
<evidence type="ECO:0000313" key="4">
    <source>
        <dbReference type="Proteomes" id="UP000433483"/>
    </source>
</evidence>
<evidence type="ECO:0000313" key="2">
    <source>
        <dbReference type="EMBL" id="KAE9156625.1"/>
    </source>
</evidence>
<keyword evidence="4" id="KW-1185">Reference proteome</keyword>
<reference evidence="1 4" key="1">
    <citation type="submission" date="2018-08" db="EMBL/GenBank/DDBJ databases">
        <title>Genomic investigation of the strawberry pathogen Phytophthora fragariae indicates pathogenicity is determined by transcriptional variation in three key races.</title>
        <authorList>
            <person name="Adams T.M."/>
            <person name="Armitage A.D."/>
            <person name="Sobczyk M.K."/>
            <person name="Bates H.J."/>
            <person name="Dunwell J.M."/>
            <person name="Nellist C.F."/>
            <person name="Harrison R.J."/>
        </authorList>
    </citation>
    <scope>NUCLEOTIDE SEQUENCE [LARGE SCALE GENOMIC DNA]</scope>
    <source>
        <strain evidence="2 5">BC-23</strain>
        <strain evidence="1 4">NOV-27</strain>
        <strain evidence="3 6">NOV-77</strain>
    </source>
</reference>
<evidence type="ECO:0000313" key="6">
    <source>
        <dbReference type="Proteomes" id="UP000486351"/>
    </source>
</evidence>
<protein>
    <submittedName>
        <fullName evidence="1">Uncharacterized protein</fullName>
    </submittedName>
</protein>
<dbReference type="AlphaFoldDB" id="A0A6A3UY88"/>
<dbReference type="EMBL" id="QXGC01010572">
    <property type="protein sequence ID" value="KAE9156625.1"/>
    <property type="molecule type" value="Genomic_DNA"/>
</dbReference>
<evidence type="ECO:0000313" key="3">
    <source>
        <dbReference type="EMBL" id="KAE9260796.1"/>
    </source>
</evidence>
<dbReference type="Proteomes" id="UP000486351">
    <property type="component" value="Unassembled WGS sequence"/>
</dbReference>
<evidence type="ECO:0000313" key="1">
    <source>
        <dbReference type="EMBL" id="KAE9156564.1"/>
    </source>
</evidence>
<accession>A0A6A3UY88</accession>
<organism evidence="1 4">
    <name type="scientific">Phytophthora fragariae</name>
    <dbReference type="NCBI Taxonomy" id="53985"/>
    <lineage>
        <taxon>Eukaryota</taxon>
        <taxon>Sar</taxon>
        <taxon>Stramenopiles</taxon>
        <taxon>Oomycota</taxon>
        <taxon>Peronosporomycetes</taxon>
        <taxon>Peronosporales</taxon>
        <taxon>Peronosporaceae</taxon>
        <taxon>Phytophthora</taxon>
    </lineage>
</organism>